<dbReference type="PANTHER" id="PTHR11712">
    <property type="entry name" value="POLYKETIDE SYNTHASE-RELATED"/>
    <property type="match status" value="1"/>
</dbReference>
<evidence type="ECO:0000256" key="3">
    <source>
        <dbReference type="ARBA" id="ARBA00022679"/>
    </source>
</evidence>
<dbReference type="PANTHER" id="PTHR11712:SF325">
    <property type="entry name" value="3-OXOACYL-(ACYL-CARRIER-PROTEIN) SYNTHASE II FABF"/>
    <property type="match status" value="1"/>
</dbReference>
<comment type="similarity">
    <text evidence="2 4">Belongs to the thiolase-like superfamily. Beta-ketoacyl-ACP synthases family.</text>
</comment>
<name>A0A6J4EDL8_9PSED</name>
<dbReference type="EMBL" id="BQKM01000005">
    <property type="protein sequence ID" value="GJN52914.1"/>
    <property type="molecule type" value="Genomic_DNA"/>
</dbReference>
<gene>
    <name evidence="6" type="ORF">TUM18999_56000</name>
    <name evidence="7" type="ORF">TUM20286_26660</name>
</gene>
<dbReference type="InterPro" id="IPR020841">
    <property type="entry name" value="PKS_Beta-ketoAc_synthase_dom"/>
</dbReference>
<dbReference type="InterPro" id="IPR016039">
    <property type="entry name" value="Thiolase-like"/>
</dbReference>
<dbReference type="PROSITE" id="PS00606">
    <property type="entry name" value="KS3_1"/>
    <property type="match status" value="1"/>
</dbReference>
<evidence type="ECO:0000256" key="4">
    <source>
        <dbReference type="RuleBase" id="RU003694"/>
    </source>
</evidence>
<evidence type="ECO:0000313" key="8">
    <source>
        <dbReference type="Proteomes" id="UP000509383"/>
    </source>
</evidence>
<dbReference type="Proteomes" id="UP001054892">
    <property type="component" value="Unassembled WGS sequence"/>
</dbReference>
<dbReference type="GO" id="GO:0006633">
    <property type="term" value="P:fatty acid biosynthetic process"/>
    <property type="evidence" value="ECO:0007669"/>
    <property type="project" value="UniProtKB-UniPathway"/>
</dbReference>
<feature type="domain" description="Ketosynthase family 3 (KS3)" evidence="5">
    <location>
        <begin position="1"/>
        <end position="406"/>
    </location>
</feature>
<dbReference type="Proteomes" id="UP000509383">
    <property type="component" value="Chromosome"/>
</dbReference>
<dbReference type="FunFam" id="3.40.47.10:FF:000018">
    <property type="entry name" value="3-oxoacyl-[acyl-carrier-protein] synthase 2"/>
    <property type="match status" value="1"/>
</dbReference>
<dbReference type="UniPathway" id="UPA00094"/>
<dbReference type="InterPro" id="IPR000794">
    <property type="entry name" value="Beta-ketoacyl_synthase"/>
</dbReference>
<dbReference type="GO" id="GO:0005829">
    <property type="term" value="C:cytosol"/>
    <property type="evidence" value="ECO:0007669"/>
    <property type="project" value="TreeGrafter"/>
</dbReference>
<dbReference type="SUPFAM" id="SSF53901">
    <property type="entry name" value="Thiolase-like"/>
    <property type="match status" value="2"/>
</dbReference>
<evidence type="ECO:0000313" key="6">
    <source>
        <dbReference type="EMBL" id="BCG27409.1"/>
    </source>
</evidence>
<dbReference type="Pfam" id="PF00109">
    <property type="entry name" value="ketoacyl-synt"/>
    <property type="match status" value="1"/>
</dbReference>
<dbReference type="PROSITE" id="PS52004">
    <property type="entry name" value="KS3_2"/>
    <property type="match status" value="1"/>
</dbReference>
<dbReference type="CDD" id="cd00834">
    <property type="entry name" value="KAS_I_II"/>
    <property type="match status" value="1"/>
</dbReference>
<evidence type="ECO:0000313" key="7">
    <source>
        <dbReference type="EMBL" id="GJN52914.1"/>
    </source>
</evidence>
<keyword evidence="9" id="KW-1185">Reference proteome</keyword>
<keyword evidence="3 4" id="KW-0808">Transferase</keyword>
<dbReference type="Gene3D" id="3.40.47.10">
    <property type="match status" value="2"/>
</dbReference>
<dbReference type="InterPro" id="IPR014030">
    <property type="entry name" value="Ketoacyl_synth_N"/>
</dbReference>
<accession>A0A6J4EDL8</accession>
<dbReference type="EMBL" id="AP023189">
    <property type="protein sequence ID" value="BCG27409.1"/>
    <property type="molecule type" value="Genomic_DNA"/>
</dbReference>
<dbReference type="RefSeq" id="WP_173171188.1">
    <property type="nucleotide sequence ID" value="NZ_AP023189.1"/>
</dbReference>
<comment type="pathway">
    <text evidence="1">Lipid metabolism; fatty acid biosynthesis.</text>
</comment>
<evidence type="ECO:0000313" key="9">
    <source>
        <dbReference type="Proteomes" id="UP001054892"/>
    </source>
</evidence>
<dbReference type="GO" id="GO:0004315">
    <property type="term" value="F:3-oxoacyl-[acyl-carrier-protein] synthase activity"/>
    <property type="evidence" value="ECO:0007669"/>
    <property type="project" value="InterPro"/>
</dbReference>
<proteinExistence type="inferred from homology"/>
<dbReference type="InterPro" id="IPR018201">
    <property type="entry name" value="Ketoacyl_synth_AS"/>
</dbReference>
<dbReference type="KEGG" id="ptw:TUM18999_56000"/>
<dbReference type="NCBIfam" id="NF006587">
    <property type="entry name" value="PRK09116.1"/>
    <property type="match status" value="1"/>
</dbReference>
<reference evidence="6 8" key="1">
    <citation type="submission" date="2020-05" db="EMBL/GenBank/DDBJ databases">
        <title>Characterization of novel class B3 metallo-beta-lactamase from novel Pseudomonas species.</title>
        <authorList>
            <person name="Yamada K."/>
            <person name="Aoki K."/>
            <person name="Ishii Y."/>
        </authorList>
    </citation>
    <scope>NUCLEOTIDE SEQUENCE [LARGE SCALE GENOMIC DNA]</scope>
    <source>
        <strain evidence="6 8">TUM18999</strain>
        <strain evidence="7 9">TUM20286</strain>
    </source>
</reference>
<protein>
    <submittedName>
        <fullName evidence="6">Beta-ketoacyl-ACP synthase II</fullName>
    </submittedName>
</protein>
<dbReference type="AlphaFoldDB" id="A0A6J4EDL8"/>
<evidence type="ECO:0000256" key="1">
    <source>
        <dbReference type="ARBA" id="ARBA00005194"/>
    </source>
</evidence>
<organism evidence="6 8">
    <name type="scientific">Pseudomonas tohonis</name>
    <dbReference type="NCBI Taxonomy" id="2725477"/>
    <lineage>
        <taxon>Bacteria</taxon>
        <taxon>Pseudomonadati</taxon>
        <taxon>Pseudomonadota</taxon>
        <taxon>Gammaproteobacteria</taxon>
        <taxon>Pseudomonadales</taxon>
        <taxon>Pseudomonadaceae</taxon>
        <taxon>Pseudomonas</taxon>
    </lineage>
</organism>
<dbReference type="Pfam" id="PF02801">
    <property type="entry name" value="Ketoacyl-synt_C"/>
    <property type="match status" value="1"/>
</dbReference>
<evidence type="ECO:0000256" key="2">
    <source>
        <dbReference type="ARBA" id="ARBA00008467"/>
    </source>
</evidence>
<sequence length="408" mass="43544">MKRVVITGMAGVTSLGNDWAGISANFLGNRSGIRRMDEWDRFTELNTRLAGPIDDFATPSHWTRKQMRSMGRVSKLAVYAAERALADAGLAGEAMIKDGRMGVACGSSTGSTDEIKAFGNMLLNSVADGLNANSYVRMMPHTAAANISIFFGLKGRLIPTSSACTSGSQGIGYAYEAIKFGRLPMMLAGGAEELCPTEAMVFDALYATSLKNDAPHTSPRPYDSGRDGLVIGEGAGILVLEELEHALARGAKIHAEIVGFGCNADGQHTTKPEQATMRGAMELALADAGLAPEAIGYVNGHGTATEQGDVAETLATSSLFGARMPISSQKSFLGHTLGACGALESWFSIEMMNSDQYIHTLNLDAVDPACGELDYLRGEPRQMSNEYVMNNNFAFGGVNTSLIFRRWR</sequence>
<dbReference type="InterPro" id="IPR014031">
    <property type="entry name" value="Ketoacyl_synth_C"/>
</dbReference>
<evidence type="ECO:0000259" key="5">
    <source>
        <dbReference type="PROSITE" id="PS52004"/>
    </source>
</evidence>
<dbReference type="SMART" id="SM00825">
    <property type="entry name" value="PKS_KS"/>
    <property type="match status" value="1"/>
</dbReference>